<evidence type="ECO:0000313" key="1">
    <source>
        <dbReference type="EMBL" id="QHS90687.1"/>
    </source>
</evidence>
<dbReference type="Pfam" id="PF23827">
    <property type="entry name" value="DUF7197"/>
    <property type="match status" value="1"/>
</dbReference>
<protein>
    <submittedName>
        <fullName evidence="1">Uncharacterized protein</fullName>
    </submittedName>
</protein>
<sequence>MDKNAKKTNKITNSKDLLMVSLSKFYNIKVNICKIVPIVEGKSKISLRLIDWFVTNYSKKNNTVITKEKQNNVIDFKVYLSYRSQLKAYSKQQFDPFRRRDRISFIYDDNKSLETTIGQLNFFRWVLQNDILEYITVNIDDIEADMIKTQKDNSIKKQQDENIKIKEVRSNDGNIVIQRRKKRNQLSKNSMKNMNMMNIQRTIKFD</sequence>
<reference evidence="1" key="1">
    <citation type="journal article" date="2020" name="Nature">
        <title>Giant virus diversity and host interactions through global metagenomics.</title>
        <authorList>
            <person name="Schulz F."/>
            <person name="Roux S."/>
            <person name="Paez-Espino D."/>
            <person name="Jungbluth S."/>
            <person name="Walsh D.A."/>
            <person name="Denef V.J."/>
            <person name="McMahon K.D."/>
            <person name="Konstantinidis K.T."/>
            <person name="Eloe-Fadrosh E.A."/>
            <person name="Kyrpides N.C."/>
            <person name="Woyke T."/>
        </authorList>
    </citation>
    <scope>NUCLEOTIDE SEQUENCE</scope>
    <source>
        <strain evidence="1">GVMAG-M-3300010354-11</strain>
    </source>
</reference>
<organism evidence="1">
    <name type="scientific">viral metagenome</name>
    <dbReference type="NCBI Taxonomy" id="1070528"/>
    <lineage>
        <taxon>unclassified sequences</taxon>
        <taxon>metagenomes</taxon>
        <taxon>organismal metagenomes</taxon>
    </lineage>
</organism>
<name>A0A6C0BEG3_9ZZZZ</name>
<dbReference type="AlphaFoldDB" id="A0A6C0BEG3"/>
<dbReference type="EMBL" id="MN739142">
    <property type="protein sequence ID" value="QHS90687.1"/>
    <property type="molecule type" value="Genomic_DNA"/>
</dbReference>
<dbReference type="InterPro" id="IPR055621">
    <property type="entry name" value="DUF7197"/>
</dbReference>
<proteinExistence type="predicted"/>
<accession>A0A6C0BEG3</accession>